<sequence length="859" mass="96382">MSPKDPITPSIDRSRILAPAVPANFISRKHLFHLFETGLPGVTVVAAPAGYGKSSLVSQWAESSSIPTVWLSTNPEDSIQSFFAHVLAAIRVVFPDFGSDFDNEPSANPALNVKKLTEAAGEIKEPFNFVINNGAVDSPEVSMIAQSIIDFLPNNVHLIIVRRVTPTTSLARYASLGNLSLMTSQDLRFSEDEVSLIAELNGLNEVDQKAARLLERCEGWPSAVQMMTRSIARGQQHSQFEMGNASNPLSILALETFNSLNAENKSKISRLLIVQEFNFEIAAIILGEDFSESYINKLATDGIFVSVSSGASRVFRFNEIVFEGLAGVELVSPEEKRKLCEKLADYYLMKDDSTKALELIFKSENYERAQIILETSIREMAAIGRGDQLIKWADFSTDSSMHGEVMKKTIKVVGHLVNLDFPKAEAMAAELELVSVQSKELEFVTQLTSMVLAHVYFARGEFGRSLEMIDKALTHKSPAQSLENTDRIALLRVKASIYFLYDQSDEVRATLKSAQALMKDGNLINAPYHLTCITSMALWSEGRFFEAAEHADIAITQAQLMGYSSISAPLDAYMVLARCQLEQSRIEEAIETLTLIVEKASDAQIWPWFFMAEGTRARINITKGQIPQMMEIIKQQRERVANLKSPNELSWMIDMTEVFLRFTLDDWERAEELLRRMPKTEMVRQIEINAKFQAEPKKIPAIVDAFPENTPREKVNKFLYQATINIDHENLALAHLNKALEIGAEVGYHEYFVRQHRLYPIMVKAAAAQPTVFRESLVHEMTERIQAMNSDTGALEQKLTSREHEILKHLTTGIPLSAIAKQLHISQNTMKTHLRNVYRKLGVDGRHTAVEKAKKLLLI</sequence>
<accession>A0A094Q458</accession>
<evidence type="ECO:0000259" key="4">
    <source>
        <dbReference type="PROSITE" id="PS50043"/>
    </source>
</evidence>
<dbReference type="InterPro" id="IPR027417">
    <property type="entry name" value="P-loop_NTPase"/>
</dbReference>
<keyword evidence="3" id="KW-0804">Transcription</keyword>
<dbReference type="PRINTS" id="PR00038">
    <property type="entry name" value="HTHLUXR"/>
</dbReference>
<comment type="caution">
    <text evidence="5">The sequence shown here is derived from an EMBL/GenBank/DDBJ whole genome shotgun (WGS) entry which is preliminary data.</text>
</comment>
<dbReference type="GO" id="GO:0003677">
    <property type="term" value="F:DNA binding"/>
    <property type="evidence" value="ECO:0007669"/>
    <property type="project" value="UniProtKB-KW"/>
</dbReference>
<proteinExistence type="predicted"/>
<evidence type="ECO:0000256" key="2">
    <source>
        <dbReference type="ARBA" id="ARBA00023125"/>
    </source>
</evidence>
<dbReference type="PROSITE" id="PS50043">
    <property type="entry name" value="HTH_LUXR_2"/>
    <property type="match status" value="1"/>
</dbReference>
<feature type="domain" description="HTH luxR-type" evidence="4">
    <location>
        <begin position="792"/>
        <end position="857"/>
    </location>
</feature>
<name>A0A094Q458_9ZZZZ</name>
<keyword evidence="2" id="KW-0238">DNA-binding</keyword>
<evidence type="ECO:0000256" key="3">
    <source>
        <dbReference type="ARBA" id="ARBA00023163"/>
    </source>
</evidence>
<organism evidence="5">
    <name type="scientific">freshwater metagenome</name>
    <dbReference type="NCBI Taxonomy" id="449393"/>
    <lineage>
        <taxon>unclassified sequences</taxon>
        <taxon>metagenomes</taxon>
        <taxon>ecological metagenomes</taxon>
    </lineage>
</organism>
<dbReference type="Gene3D" id="1.10.10.10">
    <property type="entry name" value="Winged helix-like DNA-binding domain superfamily/Winged helix DNA-binding domain"/>
    <property type="match status" value="1"/>
</dbReference>
<protein>
    <recommendedName>
        <fullName evidence="4">HTH luxR-type domain-containing protein</fullName>
    </recommendedName>
</protein>
<dbReference type="SUPFAM" id="SSF48452">
    <property type="entry name" value="TPR-like"/>
    <property type="match status" value="1"/>
</dbReference>
<dbReference type="PANTHER" id="PTHR44688:SF16">
    <property type="entry name" value="DNA-BINDING TRANSCRIPTIONAL ACTIVATOR DEVR_DOSR"/>
    <property type="match status" value="1"/>
</dbReference>
<keyword evidence="1" id="KW-0805">Transcription regulation</keyword>
<dbReference type="PANTHER" id="PTHR44688">
    <property type="entry name" value="DNA-BINDING TRANSCRIPTIONAL ACTIVATOR DEVR_DOSR"/>
    <property type="match status" value="1"/>
</dbReference>
<dbReference type="SMART" id="SM00421">
    <property type="entry name" value="HTH_LUXR"/>
    <property type="match status" value="1"/>
</dbReference>
<dbReference type="Pfam" id="PF00196">
    <property type="entry name" value="GerE"/>
    <property type="match status" value="1"/>
</dbReference>
<reference evidence="5" key="1">
    <citation type="submission" date="2014-05" db="EMBL/GenBank/DDBJ databases">
        <title>Key roles for freshwater Actinobacteria revealed by deep metagenomic sequencing.</title>
        <authorList>
            <person name="Ghai R."/>
            <person name="Mizuno C.M."/>
            <person name="Picazo A."/>
            <person name="Camacho A."/>
            <person name="Rodriguez-Valera F."/>
        </authorList>
    </citation>
    <scope>NUCLEOTIDE SEQUENCE</scope>
</reference>
<dbReference type="SUPFAM" id="SSF52540">
    <property type="entry name" value="P-loop containing nucleoside triphosphate hydrolases"/>
    <property type="match status" value="1"/>
</dbReference>
<dbReference type="CDD" id="cd06170">
    <property type="entry name" value="LuxR_C_like"/>
    <property type="match status" value="1"/>
</dbReference>
<evidence type="ECO:0000256" key="1">
    <source>
        <dbReference type="ARBA" id="ARBA00023015"/>
    </source>
</evidence>
<dbReference type="InterPro" id="IPR000792">
    <property type="entry name" value="Tscrpt_reg_LuxR_C"/>
</dbReference>
<gene>
    <name evidence="5" type="ORF">GM50_13330</name>
</gene>
<dbReference type="InterPro" id="IPR036388">
    <property type="entry name" value="WH-like_DNA-bd_sf"/>
</dbReference>
<evidence type="ECO:0000313" key="5">
    <source>
        <dbReference type="EMBL" id="KGA16859.1"/>
    </source>
</evidence>
<dbReference type="InterPro" id="IPR016032">
    <property type="entry name" value="Sig_transdc_resp-reg_C-effctor"/>
</dbReference>
<dbReference type="EMBL" id="JNSK01000055">
    <property type="protein sequence ID" value="KGA16859.1"/>
    <property type="molecule type" value="Genomic_DNA"/>
</dbReference>
<dbReference type="Gene3D" id="1.25.40.10">
    <property type="entry name" value="Tetratricopeptide repeat domain"/>
    <property type="match status" value="1"/>
</dbReference>
<dbReference type="SUPFAM" id="SSF46894">
    <property type="entry name" value="C-terminal effector domain of the bipartite response regulators"/>
    <property type="match status" value="1"/>
</dbReference>
<dbReference type="InterPro" id="IPR011990">
    <property type="entry name" value="TPR-like_helical_dom_sf"/>
</dbReference>
<dbReference type="GO" id="GO:0006355">
    <property type="term" value="P:regulation of DNA-templated transcription"/>
    <property type="evidence" value="ECO:0007669"/>
    <property type="project" value="InterPro"/>
</dbReference>
<dbReference type="AlphaFoldDB" id="A0A094Q458"/>